<evidence type="ECO:0000313" key="2">
    <source>
        <dbReference type="EMBL" id="SMF52087.1"/>
    </source>
</evidence>
<sequence length="193" mass="20782">MNVATVINIPFYLIFGLLISSCGTEIGNGLRPEKQATTASSPDPEAVEEGASAPDMDVPSSDDIPDTAISDLVLLANTCASPVSRGMLGTYTSSNNQRLSVTLVDAGYLLQDENNSQVTIELDTTTSDAFDITWVDAETPSFICTQVEAGDESNTSYEITYEATTTSYEFSWTESNSQITSVMINGRQYTQEP</sequence>
<protein>
    <submittedName>
        <fullName evidence="2">Uncharacterized protein</fullName>
    </submittedName>
</protein>
<dbReference type="RefSeq" id="WP_132321844.1">
    <property type="nucleotide sequence ID" value="NZ_FWZT01000016.1"/>
</dbReference>
<dbReference type="EMBL" id="FWZT01000016">
    <property type="protein sequence ID" value="SMF52087.1"/>
    <property type="molecule type" value="Genomic_DNA"/>
</dbReference>
<feature type="region of interest" description="Disordered" evidence="1">
    <location>
        <begin position="30"/>
        <end position="62"/>
    </location>
</feature>
<accession>A0A1Y6C8Z6</accession>
<reference evidence="3" key="1">
    <citation type="submission" date="2017-04" db="EMBL/GenBank/DDBJ databases">
        <authorList>
            <person name="Varghese N."/>
            <person name="Submissions S."/>
        </authorList>
    </citation>
    <scope>NUCLEOTIDE SEQUENCE [LARGE SCALE GENOMIC DNA]</scope>
    <source>
        <strain evidence="3">RKEM611</strain>
    </source>
</reference>
<gene>
    <name evidence="2" type="ORF">SAMN06296036_11635</name>
</gene>
<evidence type="ECO:0000256" key="1">
    <source>
        <dbReference type="SAM" id="MobiDB-lite"/>
    </source>
</evidence>
<dbReference type="Proteomes" id="UP000192907">
    <property type="component" value="Unassembled WGS sequence"/>
</dbReference>
<name>A0A1Y6C8Z6_9BACT</name>
<proteinExistence type="predicted"/>
<dbReference type="STRING" id="1513793.SAMN06296036_11635"/>
<organism evidence="2 3">
    <name type="scientific">Pseudobacteriovorax antillogorgiicola</name>
    <dbReference type="NCBI Taxonomy" id="1513793"/>
    <lineage>
        <taxon>Bacteria</taxon>
        <taxon>Pseudomonadati</taxon>
        <taxon>Bdellovibrionota</taxon>
        <taxon>Oligoflexia</taxon>
        <taxon>Oligoflexales</taxon>
        <taxon>Pseudobacteriovoracaceae</taxon>
        <taxon>Pseudobacteriovorax</taxon>
    </lineage>
</organism>
<keyword evidence="3" id="KW-1185">Reference proteome</keyword>
<evidence type="ECO:0000313" key="3">
    <source>
        <dbReference type="Proteomes" id="UP000192907"/>
    </source>
</evidence>
<dbReference type="AlphaFoldDB" id="A0A1Y6C8Z6"/>